<dbReference type="Proteomes" id="UP001596383">
    <property type="component" value="Unassembled WGS sequence"/>
</dbReference>
<feature type="transmembrane region" description="Helical" evidence="1">
    <location>
        <begin position="63"/>
        <end position="83"/>
    </location>
</feature>
<sequence>IDGAATVAMAAAILASLTAIVWAALGVADSAYGPLVLLSVPHAFGIVWLLQNRLSDRTEPVRIDGLMVASLSFLCWFGVVPLLNLA</sequence>
<reference evidence="2 3" key="1">
    <citation type="journal article" date="2019" name="Int. J. Syst. Evol. Microbiol.">
        <title>The Global Catalogue of Microorganisms (GCM) 10K type strain sequencing project: providing services to taxonomists for standard genome sequencing and annotation.</title>
        <authorList>
            <consortium name="The Broad Institute Genomics Platform"/>
            <consortium name="The Broad Institute Genome Sequencing Center for Infectious Disease"/>
            <person name="Wu L."/>
            <person name="Ma J."/>
        </authorList>
    </citation>
    <scope>NUCLEOTIDE SEQUENCE [LARGE SCALE GENOMIC DNA]</scope>
    <source>
        <strain evidence="2 3">LMG 29247</strain>
    </source>
</reference>
<evidence type="ECO:0000313" key="2">
    <source>
        <dbReference type="EMBL" id="MFC6765887.1"/>
    </source>
</evidence>
<keyword evidence="3" id="KW-1185">Reference proteome</keyword>
<evidence type="ECO:0000313" key="3">
    <source>
        <dbReference type="Proteomes" id="UP001596383"/>
    </source>
</evidence>
<gene>
    <name evidence="2" type="ORF">ACFQE6_13055</name>
</gene>
<evidence type="ECO:0000256" key="1">
    <source>
        <dbReference type="SAM" id="Phobius"/>
    </source>
</evidence>
<organism evidence="2 3">
    <name type="scientific">Natrinema soli</name>
    <dbReference type="NCBI Taxonomy" id="1930624"/>
    <lineage>
        <taxon>Archaea</taxon>
        <taxon>Methanobacteriati</taxon>
        <taxon>Methanobacteriota</taxon>
        <taxon>Stenosarchaea group</taxon>
        <taxon>Halobacteria</taxon>
        <taxon>Halobacteriales</taxon>
        <taxon>Natrialbaceae</taxon>
        <taxon>Natrinema</taxon>
    </lineage>
</organism>
<comment type="caution">
    <text evidence="2">The sequence shown here is derived from an EMBL/GenBank/DDBJ whole genome shotgun (WGS) entry which is preliminary data.</text>
</comment>
<keyword evidence="1" id="KW-0472">Membrane</keyword>
<proteinExistence type="predicted"/>
<feature type="transmembrane region" description="Helical" evidence="1">
    <location>
        <begin position="7"/>
        <end position="25"/>
    </location>
</feature>
<keyword evidence="1" id="KW-0812">Transmembrane</keyword>
<feature type="transmembrane region" description="Helical" evidence="1">
    <location>
        <begin position="31"/>
        <end position="51"/>
    </location>
</feature>
<keyword evidence="1" id="KW-1133">Transmembrane helix</keyword>
<accession>A0ABD5SLI0</accession>
<feature type="non-terminal residue" evidence="2">
    <location>
        <position position="1"/>
    </location>
</feature>
<dbReference type="EMBL" id="JBHSWV010000199">
    <property type="protein sequence ID" value="MFC6765887.1"/>
    <property type="molecule type" value="Genomic_DNA"/>
</dbReference>
<dbReference type="AlphaFoldDB" id="A0ABD5SLI0"/>
<protein>
    <submittedName>
        <fullName evidence="2">NAD(P)H dehydrogenase</fullName>
    </submittedName>
</protein>
<name>A0ABD5SLI0_9EURY</name>